<dbReference type="EC" id="4.3.2.10" evidence="10"/>
<dbReference type="GO" id="GO:0000107">
    <property type="term" value="F:imidazoleglycerol-phosphate synthase activity"/>
    <property type="evidence" value="ECO:0007669"/>
    <property type="project" value="UniProtKB-UniRule"/>
</dbReference>
<dbReference type="STRING" id="1072685.IX83_08410"/>
<evidence type="ECO:0000256" key="9">
    <source>
        <dbReference type="ARBA" id="ARBA00049534"/>
    </source>
</evidence>
<dbReference type="AlphaFoldDB" id="A0A077DEY2"/>
<keyword evidence="6 10" id="KW-0368">Histidine biosynthesis</keyword>
<comment type="catalytic activity">
    <reaction evidence="9 10">
        <text>L-glutamine + H2O = L-glutamate + NH4(+)</text>
        <dbReference type="Rhea" id="RHEA:15889"/>
        <dbReference type="ChEBI" id="CHEBI:15377"/>
        <dbReference type="ChEBI" id="CHEBI:28938"/>
        <dbReference type="ChEBI" id="CHEBI:29985"/>
        <dbReference type="ChEBI" id="CHEBI:58359"/>
        <dbReference type="EC" id="3.5.1.2"/>
    </reaction>
</comment>
<dbReference type="NCBIfam" id="TIGR01855">
    <property type="entry name" value="IMP_synth_hisH"/>
    <property type="match status" value="1"/>
</dbReference>
<evidence type="ECO:0000256" key="8">
    <source>
        <dbReference type="ARBA" id="ARBA00047838"/>
    </source>
</evidence>
<keyword evidence="5 10" id="KW-0315">Glutamine amidotransferase</keyword>
<comment type="subunit">
    <text evidence="10">Heterodimer of HisH and HisF.</text>
</comment>
<dbReference type="eggNOG" id="COG0118">
    <property type="taxonomic scope" value="Bacteria"/>
</dbReference>
<dbReference type="Proteomes" id="UP000028945">
    <property type="component" value="Chromosome"/>
</dbReference>
<gene>
    <name evidence="10 13" type="primary">hisH</name>
    <name evidence="13" type="ORF">IX83_08410</name>
</gene>
<feature type="domain" description="Glutamine amidotransferase" evidence="12">
    <location>
        <begin position="6"/>
        <end position="208"/>
    </location>
</feature>
<dbReference type="PANTHER" id="PTHR42701:SF2">
    <property type="entry name" value="IMIDAZOLE GLYCEROL PHOSPHATE SYNTHASE SUBUNIT HISH 1"/>
    <property type="match status" value="1"/>
</dbReference>
<dbReference type="HAMAP" id="MF_00278">
    <property type="entry name" value="HisH"/>
    <property type="match status" value="1"/>
</dbReference>
<comment type="subcellular location">
    <subcellularLocation>
        <location evidence="10">Cytoplasm</location>
    </subcellularLocation>
</comment>
<name>A0A077DEY2_9BURK</name>
<evidence type="ECO:0000256" key="4">
    <source>
        <dbReference type="ARBA" id="ARBA00022801"/>
    </source>
</evidence>
<dbReference type="GO" id="GO:0016829">
    <property type="term" value="F:lyase activity"/>
    <property type="evidence" value="ECO:0007669"/>
    <property type="project" value="UniProtKB-KW"/>
</dbReference>
<dbReference type="GO" id="GO:0000105">
    <property type="term" value="P:L-histidine biosynthetic process"/>
    <property type="evidence" value="ECO:0007669"/>
    <property type="project" value="UniProtKB-UniRule"/>
</dbReference>
<dbReference type="GO" id="GO:0004359">
    <property type="term" value="F:glutaminase activity"/>
    <property type="evidence" value="ECO:0007669"/>
    <property type="project" value="UniProtKB-EC"/>
</dbReference>
<comment type="pathway">
    <text evidence="1 10">Amino-acid biosynthesis; L-histidine biosynthesis; L-histidine from 5-phospho-alpha-D-ribose 1-diphosphate: step 5/9.</text>
</comment>
<feature type="active site" description="Nucleophile" evidence="10 11">
    <location>
        <position position="83"/>
    </location>
</feature>
<evidence type="ECO:0000259" key="12">
    <source>
        <dbReference type="Pfam" id="PF00117"/>
    </source>
</evidence>
<dbReference type="PROSITE" id="PS51273">
    <property type="entry name" value="GATASE_TYPE_1"/>
    <property type="match status" value="1"/>
</dbReference>
<evidence type="ECO:0000256" key="1">
    <source>
        <dbReference type="ARBA" id="ARBA00005091"/>
    </source>
</evidence>
<dbReference type="EC" id="3.5.1.2" evidence="10"/>
<comment type="function">
    <text evidence="10">IGPS catalyzes the conversion of PRFAR and glutamine to IGP, AICAR and glutamate. The HisH subunit catalyzes the hydrolysis of glutamine to glutamate and ammonia as part of the synthesis of IGP and AICAR. The resulting ammonia molecule is channeled to the active site of HisF.</text>
</comment>
<dbReference type="InterPro" id="IPR017926">
    <property type="entry name" value="GATASE"/>
</dbReference>
<dbReference type="InterPro" id="IPR029062">
    <property type="entry name" value="Class_I_gatase-like"/>
</dbReference>
<dbReference type="SUPFAM" id="SSF52317">
    <property type="entry name" value="Class I glutamine amidotransferase-like"/>
    <property type="match status" value="1"/>
</dbReference>
<organism evidence="13 14">
    <name type="scientific">Basilea psittacipulmonis DSM 24701</name>
    <dbReference type="NCBI Taxonomy" id="1072685"/>
    <lineage>
        <taxon>Bacteria</taxon>
        <taxon>Pseudomonadati</taxon>
        <taxon>Pseudomonadota</taxon>
        <taxon>Betaproteobacteria</taxon>
        <taxon>Burkholderiales</taxon>
        <taxon>Alcaligenaceae</taxon>
        <taxon>Basilea</taxon>
    </lineage>
</organism>
<dbReference type="Pfam" id="PF00117">
    <property type="entry name" value="GATase"/>
    <property type="match status" value="1"/>
</dbReference>
<evidence type="ECO:0000256" key="5">
    <source>
        <dbReference type="ARBA" id="ARBA00022962"/>
    </source>
</evidence>
<reference evidence="13 14" key="1">
    <citation type="journal article" date="2014" name="BMC Genomics">
        <title>A genomic perspective on a new bacterial genus and species from the Alcaligenaceae family, Basilea psittacipulmonis.</title>
        <authorList>
            <person name="Whiteson K.L."/>
            <person name="Hernandez D."/>
            <person name="Lazarevic V."/>
            <person name="Gaia N."/>
            <person name="Farinelli L."/>
            <person name="Francois P."/>
            <person name="Pilo P."/>
            <person name="Frey J."/>
            <person name="Schrenzel J."/>
        </authorList>
    </citation>
    <scope>NUCLEOTIDE SEQUENCE [LARGE SCALE GENOMIC DNA]</scope>
    <source>
        <strain evidence="13 14">DSM 24701</strain>
    </source>
</reference>
<dbReference type="RefSeq" id="WP_038501242.1">
    <property type="nucleotide sequence ID" value="NZ_AFWK01000097.1"/>
</dbReference>
<keyword evidence="14" id="KW-1185">Reference proteome</keyword>
<keyword evidence="13" id="KW-0328">Glycosyltransferase</keyword>
<accession>A0A077DEY2</accession>
<evidence type="ECO:0000256" key="3">
    <source>
        <dbReference type="ARBA" id="ARBA00022605"/>
    </source>
</evidence>
<protein>
    <recommendedName>
        <fullName evidence="10">Imidazole glycerol phosphate synthase subunit HisH</fullName>
        <ecNumber evidence="10">4.3.2.10</ecNumber>
    </recommendedName>
    <alternativeName>
        <fullName evidence="10">IGP synthase glutaminase subunit</fullName>
        <ecNumber evidence="10">3.5.1.2</ecNumber>
    </alternativeName>
    <alternativeName>
        <fullName evidence="10">IGP synthase subunit HisH</fullName>
    </alternativeName>
    <alternativeName>
        <fullName evidence="10">ImGP synthase subunit HisH</fullName>
        <shortName evidence="10">IGPS subunit HisH</shortName>
    </alternativeName>
</protein>
<dbReference type="PANTHER" id="PTHR42701">
    <property type="entry name" value="IMIDAZOLE GLYCEROL PHOSPHATE SYNTHASE SUBUNIT HISH"/>
    <property type="match status" value="1"/>
</dbReference>
<dbReference type="PIRSF" id="PIRSF000495">
    <property type="entry name" value="Amidotransf_hisH"/>
    <property type="match status" value="1"/>
</dbReference>
<sequence length="213" mass="23725">MSKIAVVDYGMGNLHSVKRALEHVCDAKDEVYFARQAQDLERADKVVFPGQGAMGDCMKNLENSGLMEAVQKVALSKPLLGICVGQQMMLEHSEEGNTPCLGWFAGNVKKFSGPAFEGKNRLKVPHMGWNKVTQKPHPLWAGIDDGAFFYFVHSYFVHTDTSRSPDVVFGQTEYGLLFDSVIAKDNIFAVQFHPEKSANNGLVLLKNFVNWQI</sequence>
<comment type="catalytic activity">
    <reaction evidence="8 10">
        <text>5-[(5-phospho-1-deoxy-D-ribulos-1-ylimino)methylamino]-1-(5-phospho-beta-D-ribosyl)imidazole-4-carboxamide + L-glutamine = D-erythro-1-(imidazol-4-yl)glycerol 3-phosphate + 5-amino-1-(5-phospho-beta-D-ribosyl)imidazole-4-carboxamide + L-glutamate + H(+)</text>
        <dbReference type="Rhea" id="RHEA:24793"/>
        <dbReference type="ChEBI" id="CHEBI:15378"/>
        <dbReference type="ChEBI" id="CHEBI:29985"/>
        <dbReference type="ChEBI" id="CHEBI:58278"/>
        <dbReference type="ChEBI" id="CHEBI:58359"/>
        <dbReference type="ChEBI" id="CHEBI:58475"/>
        <dbReference type="ChEBI" id="CHEBI:58525"/>
        <dbReference type="EC" id="4.3.2.10"/>
    </reaction>
</comment>
<keyword evidence="7 10" id="KW-0456">Lyase</keyword>
<evidence type="ECO:0000313" key="14">
    <source>
        <dbReference type="Proteomes" id="UP000028945"/>
    </source>
</evidence>
<dbReference type="InterPro" id="IPR010139">
    <property type="entry name" value="Imidazole-glycPsynth_HisH"/>
</dbReference>
<dbReference type="OrthoDB" id="9807137at2"/>
<dbReference type="GO" id="GO:0005737">
    <property type="term" value="C:cytoplasm"/>
    <property type="evidence" value="ECO:0007669"/>
    <property type="project" value="UniProtKB-SubCell"/>
</dbReference>
<keyword evidence="4 10" id="KW-0378">Hydrolase</keyword>
<evidence type="ECO:0000256" key="7">
    <source>
        <dbReference type="ARBA" id="ARBA00023239"/>
    </source>
</evidence>
<proteinExistence type="inferred from homology"/>
<dbReference type="EMBL" id="CP009238">
    <property type="protein sequence ID" value="AIL33319.1"/>
    <property type="molecule type" value="Genomic_DNA"/>
</dbReference>
<keyword evidence="2 10" id="KW-0963">Cytoplasm</keyword>
<dbReference type="KEGG" id="bpsi:IX83_08410"/>
<dbReference type="Gene3D" id="3.40.50.880">
    <property type="match status" value="1"/>
</dbReference>
<feature type="active site" evidence="10 11">
    <location>
        <position position="195"/>
    </location>
</feature>
<keyword evidence="3 10" id="KW-0028">Amino-acid biosynthesis</keyword>
<dbReference type="CDD" id="cd01748">
    <property type="entry name" value="GATase1_IGP_Synthase"/>
    <property type="match status" value="1"/>
</dbReference>
<evidence type="ECO:0000256" key="6">
    <source>
        <dbReference type="ARBA" id="ARBA00023102"/>
    </source>
</evidence>
<evidence type="ECO:0000313" key="13">
    <source>
        <dbReference type="EMBL" id="AIL33319.1"/>
    </source>
</evidence>
<evidence type="ECO:0000256" key="2">
    <source>
        <dbReference type="ARBA" id="ARBA00022490"/>
    </source>
</evidence>
<feature type="active site" evidence="10 11">
    <location>
        <position position="193"/>
    </location>
</feature>
<evidence type="ECO:0000256" key="10">
    <source>
        <dbReference type="HAMAP-Rule" id="MF_00278"/>
    </source>
</evidence>
<dbReference type="UniPathway" id="UPA00031">
    <property type="reaction ID" value="UER00010"/>
</dbReference>
<evidence type="ECO:0000256" key="11">
    <source>
        <dbReference type="PIRSR" id="PIRSR000495-1"/>
    </source>
</evidence>
<keyword evidence="13" id="KW-0808">Transferase</keyword>
<dbReference type="HOGENOM" id="CLU_071837_2_0_4"/>